<evidence type="ECO:0000313" key="16">
    <source>
        <dbReference type="Proteomes" id="UP000239867"/>
    </source>
</evidence>
<feature type="binding site" evidence="13">
    <location>
        <position position="233"/>
    </location>
    <ligand>
        <name>Mg(2+)</name>
        <dbReference type="ChEBI" id="CHEBI:18420"/>
    </ligand>
</feature>
<feature type="binding site" evidence="12">
    <location>
        <position position="122"/>
    </location>
    <ligand>
        <name>Zn(2+)</name>
        <dbReference type="ChEBI" id="CHEBI:29105"/>
        <note>catalytic</note>
    </ligand>
</feature>
<evidence type="ECO:0000256" key="9">
    <source>
        <dbReference type="ARBA" id="ARBA00047651"/>
    </source>
</evidence>
<dbReference type="OrthoDB" id="9805001at2"/>
<keyword evidence="6" id="KW-0456">Lyase</keyword>
<accession>A0A2L1GN52</accession>
<dbReference type="CDD" id="cd00384">
    <property type="entry name" value="ALAD_PBGS"/>
    <property type="match status" value="1"/>
</dbReference>
<dbReference type="EC" id="4.2.1.24" evidence="3"/>
<feature type="binding site" evidence="11">
    <location>
        <position position="217"/>
    </location>
    <ligand>
        <name>5-aminolevulinate</name>
        <dbReference type="ChEBI" id="CHEBI:356416"/>
        <label>1</label>
    </ligand>
</feature>
<evidence type="ECO:0000256" key="12">
    <source>
        <dbReference type="PIRSR" id="PIRSR001415-3"/>
    </source>
</evidence>
<name>A0A2L1GN52_9BACT</name>
<gene>
    <name evidence="15" type="ORF">CAY53_05930</name>
</gene>
<dbReference type="FunFam" id="3.20.20.70:FF:000019">
    <property type="entry name" value="Delta-aminolevulinic acid dehydratase"/>
    <property type="match status" value="1"/>
</dbReference>
<sequence>MVFPEYRPRRMRRNATLRAMIRETRLSAEQLVLPVFVQPGRGRREAIASMPGVCRLTVDELVKEARACLQCGLRALILFGLPEKKDALGSGAYAKNGIVQQALRTLKDKVPEMLLITDVCLCEYTDHGHCGCLHGREVDNDATLELLARTALSHAEAGADMVAPSDMMDGRVAEIRSTLDEAGLYQVPIMSYAVKYASAFYGPFRDAADSTPQFGDRRAYQMDPANSREALREATLDVEEGADILMVKPALSSLDIIRQVRDEFDLPVAAYQVSGEYAMIKAAAANGWIDEARVMAESLLAIRRAGADIIISYFAKDMARALGEKA</sequence>
<dbReference type="InterPro" id="IPR001731">
    <property type="entry name" value="ALAD"/>
</dbReference>
<dbReference type="AlphaFoldDB" id="A0A2L1GN52"/>
<evidence type="ECO:0000256" key="7">
    <source>
        <dbReference type="ARBA" id="ARBA00023244"/>
    </source>
</evidence>
<comment type="pathway">
    <text evidence="1">Porphyrin-containing compound metabolism; protoporphyrin-IX biosynthesis; coproporphyrinogen-III from 5-aminolevulinate: step 1/4.</text>
</comment>
<dbReference type="Pfam" id="PF00490">
    <property type="entry name" value="ALAD"/>
    <property type="match status" value="1"/>
</dbReference>
<reference evidence="15 16" key="1">
    <citation type="journal article" date="2018" name="MBio">
        <title>Insights into the evolution of host association through the isolation and characterization of a novel human periodontal pathobiont, Desulfobulbus oralis.</title>
        <authorList>
            <person name="Cross K.L."/>
            <person name="Chirania P."/>
            <person name="Xiong W."/>
            <person name="Beall C.J."/>
            <person name="Elkins J.G."/>
            <person name="Giannone R.J."/>
            <person name="Griffen A.L."/>
            <person name="Guss A.M."/>
            <person name="Hettich R.L."/>
            <person name="Joshi S.S."/>
            <person name="Mokrzan E.M."/>
            <person name="Martin R.K."/>
            <person name="Zhulin I.B."/>
            <person name="Leys E.J."/>
            <person name="Podar M."/>
        </authorList>
    </citation>
    <scope>NUCLEOTIDE SEQUENCE [LARGE SCALE GENOMIC DNA]</scope>
    <source>
        <strain evidence="15 16">ORNL</strain>
    </source>
</reference>
<feature type="binding site" evidence="12">
    <location>
        <position position="130"/>
    </location>
    <ligand>
        <name>Zn(2+)</name>
        <dbReference type="ChEBI" id="CHEBI:29105"/>
        <note>catalytic</note>
    </ligand>
</feature>
<dbReference type="KEGG" id="deo:CAY53_05930"/>
<protein>
    <recommendedName>
        <fullName evidence="4">Delta-aminolevulinic acid dehydratase</fullName>
        <ecNumber evidence="3">4.2.1.24</ecNumber>
    </recommendedName>
    <alternativeName>
        <fullName evidence="8">Porphobilinogen synthase</fullName>
    </alternativeName>
</protein>
<dbReference type="GO" id="GO:0004655">
    <property type="term" value="F:porphobilinogen synthase activity"/>
    <property type="evidence" value="ECO:0007669"/>
    <property type="project" value="UniProtKB-EC"/>
</dbReference>
<dbReference type="GO" id="GO:0006782">
    <property type="term" value="P:protoporphyrinogen IX biosynthetic process"/>
    <property type="evidence" value="ECO:0007669"/>
    <property type="project" value="UniProtKB-UniPathway"/>
</dbReference>
<comment type="catalytic activity">
    <reaction evidence="9">
        <text>2 5-aminolevulinate = porphobilinogen + 2 H2O + H(+)</text>
        <dbReference type="Rhea" id="RHEA:24064"/>
        <dbReference type="ChEBI" id="CHEBI:15377"/>
        <dbReference type="ChEBI" id="CHEBI:15378"/>
        <dbReference type="ChEBI" id="CHEBI:58126"/>
        <dbReference type="ChEBI" id="CHEBI:356416"/>
        <dbReference type="EC" id="4.2.1.24"/>
    </reaction>
</comment>
<evidence type="ECO:0000256" key="14">
    <source>
        <dbReference type="RuleBase" id="RU004161"/>
    </source>
</evidence>
<keyword evidence="12" id="KW-0862">Zinc</keyword>
<evidence type="ECO:0000256" key="11">
    <source>
        <dbReference type="PIRSR" id="PIRSR001415-2"/>
    </source>
</evidence>
<dbReference type="EMBL" id="CP021255">
    <property type="protein sequence ID" value="AVD71078.1"/>
    <property type="molecule type" value="Genomic_DNA"/>
</dbReference>
<keyword evidence="12" id="KW-0479">Metal-binding</keyword>
<evidence type="ECO:0000256" key="3">
    <source>
        <dbReference type="ARBA" id="ARBA00012053"/>
    </source>
</evidence>
<keyword evidence="7" id="KW-0627">Porphyrin biosynthesis</keyword>
<feature type="binding site" evidence="11">
    <location>
        <position position="274"/>
    </location>
    <ligand>
        <name>5-aminolevulinate</name>
        <dbReference type="ChEBI" id="CHEBI:356416"/>
        <label>2</label>
    </ligand>
</feature>
<evidence type="ECO:0000256" key="13">
    <source>
        <dbReference type="PIRSR" id="PIRSR001415-5"/>
    </source>
</evidence>
<keyword evidence="5" id="KW-0350">Heme biosynthesis</keyword>
<feature type="binding site" evidence="11">
    <location>
        <position position="205"/>
    </location>
    <ligand>
        <name>5-aminolevulinate</name>
        <dbReference type="ChEBI" id="CHEBI:356416"/>
        <label>1</label>
    </ligand>
</feature>
<keyword evidence="16" id="KW-1185">Reference proteome</keyword>
<feature type="active site" description="Schiff-base intermediate with substrate" evidence="10">
    <location>
        <position position="248"/>
    </location>
</feature>
<dbReference type="RefSeq" id="WP_104936354.1">
    <property type="nucleotide sequence ID" value="NZ_CP021255.1"/>
</dbReference>
<feature type="binding site" evidence="12">
    <location>
        <position position="120"/>
    </location>
    <ligand>
        <name>Zn(2+)</name>
        <dbReference type="ChEBI" id="CHEBI:29105"/>
        <note>catalytic</note>
    </ligand>
</feature>
<evidence type="ECO:0000256" key="2">
    <source>
        <dbReference type="ARBA" id="ARBA00008055"/>
    </source>
</evidence>
<dbReference type="SUPFAM" id="SSF51569">
    <property type="entry name" value="Aldolase"/>
    <property type="match status" value="1"/>
</dbReference>
<evidence type="ECO:0000256" key="8">
    <source>
        <dbReference type="ARBA" id="ARBA00032837"/>
    </source>
</evidence>
<evidence type="ECO:0000256" key="6">
    <source>
        <dbReference type="ARBA" id="ARBA00023239"/>
    </source>
</evidence>
<dbReference type="Gene3D" id="3.20.20.70">
    <property type="entry name" value="Aldolase class I"/>
    <property type="match status" value="1"/>
</dbReference>
<dbReference type="PRINTS" id="PR00144">
    <property type="entry name" value="DALDHYDRTASE"/>
</dbReference>
<evidence type="ECO:0000313" key="15">
    <source>
        <dbReference type="EMBL" id="AVD71078.1"/>
    </source>
</evidence>
<dbReference type="NCBIfam" id="NF006762">
    <property type="entry name" value="PRK09283.1"/>
    <property type="match status" value="1"/>
</dbReference>
<dbReference type="PIRSF" id="PIRSF001415">
    <property type="entry name" value="Porphbilin_synth"/>
    <property type="match status" value="1"/>
</dbReference>
<keyword evidence="13" id="KW-0460">Magnesium</keyword>
<evidence type="ECO:0000256" key="5">
    <source>
        <dbReference type="ARBA" id="ARBA00023133"/>
    </source>
</evidence>
<dbReference type="PANTHER" id="PTHR11458">
    <property type="entry name" value="DELTA-AMINOLEVULINIC ACID DEHYDRATASE"/>
    <property type="match status" value="1"/>
</dbReference>
<dbReference type="GO" id="GO:0008270">
    <property type="term" value="F:zinc ion binding"/>
    <property type="evidence" value="ECO:0007669"/>
    <property type="project" value="TreeGrafter"/>
</dbReference>
<evidence type="ECO:0000256" key="1">
    <source>
        <dbReference type="ARBA" id="ARBA00004694"/>
    </source>
</evidence>
<proteinExistence type="inferred from homology"/>
<dbReference type="UniPathway" id="UPA00251">
    <property type="reaction ID" value="UER00318"/>
</dbReference>
<feature type="active site" description="Schiff-base intermediate with substrate" evidence="10">
    <location>
        <position position="195"/>
    </location>
</feature>
<evidence type="ECO:0000256" key="10">
    <source>
        <dbReference type="PIRSR" id="PIRSR001415-1"/>
    </source>
</evidence>
<organism evidence="15 16">
    <name type="scientific">Desulfobulbus oralis</name>
    <dbReference type="NCBI Taxonomy" id="1986146"/>
    <lineage>
        <taxon>Bacteria</taxon>
        <taxon>Pseudomonadati</taxon>
        <taxon>Thermodesulfobacteriota</taxon>
        <taxon>Desulfobulbia</taxon>
        <taxon>Desulfobulbales</taxon>
        <taxon>Desulfobulbaceae</taxon>
        <taxon>Desulfobulbus</taxon>
    </lineage>
</organism>
<dbReference type="InterPro" id="IPR013785">
    <property type="entry name" value="Aldolase_TIM"/>
</dbReference>
<dbReference type="PANTHER" id="PTHR11458:SF0">
    <property type="entry name" value="DELTA-AMINOLEVULINIC ACID DEHYDRATASE"/>
    <property type="match status" value="1"/>
</dbReference>
<comment type="similarity">
    <text evidence="2 14">Belongs to the ALAD family.</text>
</comment>
<dbReference type="Proteomes" id="UP000239867">
    <property type="component" value="Chromosome"/>
</dbReference>
<dbReference type="GO" id="GO:0005829">
    <property type="term" value="C:cytosol"/>
    <property type="evidence" value="ECO:0007669"/>
    <property type="project" value="TreeGrafter"/>
</dbReference>
<evidence type="ECO:0000256" key="4">
    <source>
        <dbReference type="ARBA" id="ARBA00020771"/>
    </source>
</evidence>
<dbReference type="SMART" id="SM01004">
    <property type="entry name" value="ALAD"/>
    <property type="match status" value="1"/>
</dbReference>
<feature type="binding site" evidence="11">
    <location>
        <position position="313"/>
    </location>
    <ligand>
        <name>5-aminolevulinate</name>
        <dbReference type="ChEBI" id="CHEBI:356416"/>
        <label>2</label>
    </ligand>
</feature>